<organism evidence="5 6">
    <name type="scientific">Thermohalobaculum xanthum</name>
    <dbReference type="NCBI Taxonomy" id="2753746"/>
    <lineage>
        <taxon>Bacteria</taxon>
        <taxon>Pseudomonadati</taxon>
        <taxon>Pseudomonadota</taxon>
        <taxon>Alphaproteobacteria</taxon>
        <taxon>Rhodobacterales</taxon>
        <taxon>Paracoccaceae</taxon>
        <taxon>Thermohalobaculum</taxon>
    </lineage>
</organism>
<gene>
    <name evidence="5" type="ORF">H0I76_03675</name>
</gene>
<keyword evidence="2 4" id="KW-0547">Nucleotide-binding</keyword>
<dbReference type="AlphaFoldDB" id="A0A8J7M4R4"/>
<evidence type="ECO:0000313" key="5">
    <source>
        <dbReference type="EMBL" id="MBK0398279.1"/>
    </source>
</evidence>
<dbReference type="Pfam" id="PF01812">
    <property type="entry name" value="5-FTHF_cyc-lig"/>
    <property type="match status" value="1"/>
</dbReference>
<proteinExistence type="inferred from homology"/>
<dbReference type="GO" id="GO:0046872">
    <property type="term" value="F:metal ion binding"/>
    <property type="evidence" value="ECO:0007669"/>
    <property type="project" value="UniProtKB-KW"/>
</dbReference>
<keyword evidence="4" id="KW-0479">Metal-binding</keyword>
<dbReference type="InterPro" id="IPR024185">
    <property type="entry name" value="FTHF_cligase-like_sf"/>
</dbReference>
<evidence type="ECO:0000313" key="6">
    <source>
        <dbReference type="Proteomes" id="UP000655420"/>
    </source>
</evidence>
<dbReference type="RefSeq" id="WP_200607191.1">
    <property type="nucleotide sequence ID" value="NZ_JAEHHL010000001.1"/>
</dbReference>
<dbReference type="InterPro" id="IPR037171">
    <property type="entry name" value="NagB/RpiA_transferase-like"/>
</dbReference>
<evidence type="ECO:0000256" key="1">
    <source>
        <dbReference type="ARBA" id="ARBA00010638"/>
    </source>
</evidence>
<dbReference type="InterPro" id="IPR002698">
    <property type="entry name" value="FTHF_cligase"/>
</dbReference>
<reference evidence="5" key="1">
    <citation type="submission" date="2020-12" db="EMBL/GenBank/DDBJ databases">
        <title>Bacterial taxonomy.</title>
        <authorList>
            <person name="Pan X."/>
        </authorList>
    </citation>
    <scope>NUCLEOTIDE SEQUENCE</scope>
    <source>
        <strain evidence="5">M0105</strain>
    </source>
</reference>
<dbReference type="Gene3D" id="3.40.50.10420">
    <property type="entry name" value="NagB/RpiA/CoA transferase-like"/>
    <property type="match status" value="1"/>
</dbReference>
<comment type="similarity">
    <text evidence="1 4">Belongs to the 5-formyltetrahydrofolate cyclo-ligase family.</text>
</comment>
<dbReference type="GO" id="GO:0005524">
    <property type="term" value="F:ATP binding"/>
    <property type="evidence" value="ECO:0007669"/>
    <property type="project" value="UniProtKB-KW"/>
</dbReference>
<evidence type="ECO:0000256" key="4">
    <source>
        <dbReference type="RuleBase" id="RU361279"/>
    </source>
</evidence>
<dbReference type="GO" id="GO:0035999">
    <property type="term" value="P:tetrahydrofolate interconversion"/>
    <property type="evidence" value="ECO:0007669"/>
    <property type="project" value="TreeGrafter"/>
</dbReference>
<dbReference type="SUPFAM" id="SSF100950">
    <property type="entry name" value="NagB/RpiA/CoA transferase-like"/>
    <property type="match status" value="1"/>
</dbReference>
<sequence length="227" mass="24825">MQDDTDGASFASPPCFAHELALGPDGYVVMDADTARDVARWRKAERERLIASRLAVPAAERQRVAEEVAAELDRLIEPRPGVTVSLYWPFRGELDLREWMTRAAIRGASIALPIVVEKGQPLVFRAWHPGCRMERGVWNIPVPADGEQVIPDVTIAPVVGYDPASYRLGYGGGFFDRTLASFAARPQVIGVGHPCAAIPTIHPQPHDIPMDVIVTGAGRVQTRTDAR</sequence>
<protein>
    <recommendedName>
        <fullName evidence="4">5-formyltetrahydrofolate cyclo-ligase</fullName>
        <ecNumber evidence="4">6.3.3.2</ecNumber>
    </recommendedName>
</protein>
<dbReference type="EC" id="6.3.3.2" evidence="4"/>
<keyword evidence="6" id="KW-1185">Reference proteome</keyword>
<dbReference type="GO" id="GO:0030272">
    <property type="term" value="F:5-formyltetrahydrofolate cyclo-ligase activity"/>
    <property type="evidence" value="ECO:0007669"/>
    <property type="project" value="UniProtKB-EC"/>
</dbReference>
<dbReference type="PANTHER" id="PTHR23407:SF1">
    <property type="entry name" value="5-FORMYLTETRAHYDROFOLATE CYCLO-LIGASE"/>
    <property type="match status" value="1"/>
</dbReference>
<dbReference type="GO" id="GO:0009396">
    <property type="term" value="P:folic acid-containing compound biosynthetic process"/>
    <property type="evidence" value="ECO:0007669"/>
    <property type="project" value="TreeGrafter"/>
</dbReference>
<evidence type="ECO:0000256" key="3">
    <source>
        <dbReference type="ARBA" id="ARBA00022840"/>
    </source>
</evidence>
<comment type="caution">
    <text evidence="5">The sequence shown here is derived from an EMBL/GenBank/DDBJ whole genome shotgun (WGS) entry which is preliminary data.</text>
</comment>
<dbReference type="PANTHER" id="PTHR23407">
    <property type="entry name" value="ATPASE INHIBITOR/5-FORMYLTETRAHYDROFOLATE CYCLO-LIGASE"/>
    <property type="match status" value="1"/>
</dbReference>
<dbReference type="EMBL" id="JAEHHL010000001">
    <property type="protein sequence ID" value="MBK0398279.1"/>
    <property type="molecule type" value="Genomic_DNA"/>
</dbReference>
<comment type="catalytic activity">
    <reaction evidence="4">
        <text>(6S)-5-formyl-5,6,7,8-tetrahydrofolate + ATP = (6R)-5,10-methenyltetrahydrofolate + ADP + phosphate</text>
        <dbReference type="Rhea" id="RHEA:10488"/>
        <dbReference type="ChEBI" id="CHEBI:30616"/>
        <dbReference type="ChEBI" id="CHEBI:43474"/>
        <dbReference type="ChEBI" id="CHEBI:57455"/>
        <dbReference type="ChEBI" id="CHEBI:57457"/>
        <dbReference type="ChEBI" id="CHEBI:456216"/>
        <dbReference type="EC" id="6.3.3.2"/>
    </reaction>
</comment>
<name>A0A8J7M4R4_9RHOB</name>
<evidence type="ECO:0000256" key="2">
    <source>
        <dbReference type="ARBA" id="ARBA00022741"/>
    </source>
</evidence>
<keyword evidence="4" id="KW-0460">Magnesium</keyword>
<dbReference type="Proteomes" id="UP000655420">
    <property type="component" value="Unassembled WGS sequence"/>
</dbReference>
<keyword evidence="3 4" id="KW-0067">ATP-binding</keyword>
<dbReference type="NCBIfam" id="TIGR02727">
    <property type="entry name" value="MTHFS_bact"/>
    <property type="match status" value="1"/>
</dbReference>
<accession>A0A8J7M4R4</accession>
<keyword evidence="5" id="KW-0436">Ligase</keyword>
<comment type="cofactor">
    <cofactor evidence="4">
        <name>Mg(2+)</name>
        <dbReference type="ChEBI" id="CHEBI:18420"/>
    </cofactor>
</comment>